<reference evidence="9 10" key="1">
    <citation type="submission" date="2014-06" db="EMBL/GenBank/DDBJ databases">
        <authorList>
            <person name="Swart Estienne"/>
        </authorList>
    </citation>
    <scope>NUCLEOTIDE SEQUENCE [LARGE SCALE GENOMIC DNA]</scope>
    <source>
        <strain evidence="9 10">130c</strain>
    </source>
</reference>
<dbReference type="GO" id="GO:0000407">
    <property type="term" value="C:phagophore assembly site"/>
    <property type="evidence" value="ECO:0007669"/>
    <property type="project" value="TreeGrafter"/>
</dbReference>
<dbReference type="OrthoDB" id="4062651at2759"/>
<dbReference type="Gene3D" id="3.30.200.20">
    <property type="entry name" value="Phosphorylase Kinase, domain 1"/>
    <property type="match status" value="1"/>
</dbReference>
<dbReference type="PANTHER" id="PTHR24348:SF22">
    <property type="entry name" value="NON-SPECIFIC SERINE_THREONINE PROTEIN KINASE"/>
    <property type="match status" value="1"/>
</dbReference>
<gene>
    <name evidence="9" type="primary">Contig9624.g10289</name>
    <name evidence="9" type="ORF">STYLEM_7393</name>
</gene>
<dbReference type="PANTHER" id="PTHR24348">
    <property type="entry name" value="SERINE/THREONINE-PROTEIN KINASE UNC-51-RELATED"/>
    <property type="match status" value="1"/>
</dbReference>
<dbReference type="SUPFAM" id="SSF56112">
    <property type="entry name" value="Protein kinase-like (PK-like)"/>
    <property type="match status" value="1"/>
</dbReference>
<evidence type="ECO:0000256" key="6">
    <source>
        <dbReference type="SAM" id="MobiDB-lite"/>
    </source>
</evidence>
<keyword evidence="3" id="KW-0418">Kinase</keyword>
<dbReference type="InterPro" id="IPR008266">
    <property type="entry name" value="Tyr_kinase_AS"/>
</dbReference>
<feature type="domain" description="TLDc" evidence="8">
    <location>
        <begin position="380"/>
        <end position="562"/>
    </location>
</feature>
<sequence length="564" mass="66112">MQQQYIYQQLEIAQGLRRNKLQLLKKTDQDRKYEIIAKIGKGGQGLVHKASYIDKNNKEQLVALKQQELSKIATNEKDLNEQILRLAREISTFDLRHPNIVEVQDAFITFDSRLIIIITELADKDLKQYYEEQKNLSEEKSLSASKISFILLQILESLDYIHDLGIIHRDISPDNILVFQDKMAFKICDFGLATYGEYTVLAAGKEKYKAPEIIYKNPGYNNKADIWCLGIVLYYLITGEETYKNEAINYKIDNQKLFEEFKKLLQNPETEQYEKYQEELIIYRMQQFAEQQRQQAEEFKKYLQDQLKNNTYKFIYSDAIQKELKILKDEIVSFQLEVESQIEEEKAQQPIRGLDKSEQQERHSNNVIQEDKPLTEEQLILHQSNFRRLVDTHLKNNGILNQELPKLQGASKLLYKASRDGFRAKHFHEKCDNQGPTLTFIMSEMGQVFGGYTSLDWKSPENLYQQETDPKAYIFSLTQNTLHKQYQNNDYSICHLKHQHVQFGMTDIQIRDNCNEKKNSLSNIGSTYMPPEDIELGTTKCEKYLAGEEQFRVLDIEVYSVTVE</sequence>
<keyword evidence="1" id="KW-0808">Transferase</keyword>
<dbReference type="InterPro" id="IPR006571">
    <property type="entry name" value="TLDc_dom"/>
</dbReference>
<dbReference type="GO" id="GO:0016020">
    <property type="term" value="C:membrane"/>
    <property type="evidence" value="ECO:0007669"/>
    <property type="project" value="TreeGrafter"/>
</dbReference>
<dbReference type="GO" id="GO:0010506">
    <property type="term" value="P:regulation of autophagy"/>
    <property type="evidence" value="ECO:0007669"/>
    <property type="project" value="InterPro"/>
</dbReference>
<dbReference type="InterPro" id="IPR011009">
    <property type="entry name" value="Kinase-like_dom_sf"/>
</dbReference>
<dbReference type="PROSITE" id="PS50011">
    <property type="entry name" value="PROTEIN_KINASE_DOM"/>
    <property type="match status" value="1"/>
</dbReference>
<dbReference type="GO" id="GO:0005776">
    <property type="term" value="C:autophagosome"/>
    <property type="evidence" value="ECO:0007669"/>
    <property type="project" value="TreeGrafter"/>
</dbReference>
<feature type="domain" description="Protein kinase" evidence="7">
    <location>
        <begin position="33"/>
        <end position="315"/>
    </location>
</feature>
<evidence type="ECO:0000313" key="9">
    <source>
        <dbReference type="EMBL" id="CDW78416.1"/>
    </source>
</evidence>
<evidence type="ECO:0000259" key="8">
    <source>
        <dbReference type="PROSITE" id="PS51886"/>
    </source>
</evidence>
<proteinExistence type="predicted"/>
<protein>
    <submittedName>
        <fullName evidence="9">Tldc domain-containing protein</fullName>
    </submittedName>
</protein>
<evidence type="ECO:0000313" key="10">
    <source>
        <dbReference type="Proteomes" id="UP000039865"/>
    </source>
</evidence>
<dbReference type="GO" id="GO:0000045">
    <property type="term" value="P:autophagosome assembly"/>
    <property type="evidence" value="ECO:0007669"/>
    <property type="project" value="TreeGrafter"/>
</dbReference>
<accession>A0A078A994</accession>
<name>A0A078A994_STYLE</name>
<dbReference type="InterPro" id="IPR000719">
    <property type="entry name" value="Prot_kinase_dom"/>
</dbReference>
<keyword evidence="4" id="KW-0067">ATP-binding</keyword>
<dbReference type="GO" id="GO:0005829">
    <property type="term" value="C:cytosol"/>
    <property type="evidence" value="ECO:0007669"/>
    <property type="project" value="TreeGrafter"/>
</dbReference>
<feature type="region of interest" description="Disordered" evidence="6">
    <location>
        <begin position="345"/>
        <end position="364"/>
    </location>
</feature>
<dbReference type="PROSITE" id="PS51886">
    <property type="entry name" value="TLDC"/>
    <property type="match status" value="1"/>
</dbReference>
<keyword evidence="10" id="KW-1185">Reference proteome</keyword>
<evidence type="ECO:0000259" key="7">
    <source>
        <dbReference type="PROSITE" id="PS50011"/>
    </source>
</evidence>
<dbReference type="GO" id="GO:0004674">
    <property type="term" value="F:protein serine/threonine kinase activity"/>
    <property type="evidence" value="ECO:0007669"/>
    <property type="project" value="InterPro"/>
</dbReference>
<organism evidence="9 10">
    <name type="scientific">Stylonychia lemnae</name>
    <name type="common">Ciliate</name>
    <dbReference type="NCBI Taxonomy" id="5949"/>
    <lineage>
        <taxon>Eukaryota</taxon>
        <taxon>Sar</taxon>
        <taxon>Alveolata</taxon>
        <taxon>Ciliophora</taxon>
        <taxon>Intramacronucleata</taxon>
        <taxon>Spirotrichea</taxon>
        <taxon>Stichotrichia</taxon>
        <taxon>Sporadotrichida</taxon>
        <taxon>Oxytrichidae</taxon>
        <taxon>Stylonychinae</taxon>
        <taxon>Stylonychia</taxon>
    </lineage>
</organism>
<dbReference type="CDD" id="cd14014">
    <property type="entry name" value="STKc_PknB_like"/>
    <property type="match status" value="1"/>
</dbReference>
<dbReference type="Pfam" id="PF00069">
    <property type="entry name" value="Pkinase"/>
    <property type="match status" value="1"/>
</dbReference>
<feature type="coiled-coil region" evidence="5">
    <location>
        <begin position="289"/>
        <end position="344"/>
    </location>
</feature>
<dbReference type="AlphaFoldDB" id="A0A078A994"/>
<dbReference type="Proteomes" id="UP000039865">
    <property type="component" value="Unassembled WGS sequence"/>
</dbReference>
<dbReference type="InParanoid" id="A0A078A994"/>
<evidence type="ECO:0000256" key="4">
    <source>
        <dbReference type="ARBA" id="ARBA00022840"/>
    </source>
</evidence>
<dbReference type="InterPro" id="IPR045269">
    <property type="entry name" value="Atg1-like"/>
</dbReference>
<dbReference type="Pfam" id="PF07534">
    <property type="entry name" value="TLD"/>
    <property type="match status" value="1"/>
</dbReference>
<evidence type="ECO:0000256" key="5">
    <source>
        <dbReference type="SAM" id="Coils"/>
    </source>
</evidence>
<evidence type="ECO:0000256" key="1">
    <source>
        <dbReference type="ARBA" id="ARBA00022679"/>
    </source>
</evidence>
<dbReference type="EMBL" id="CCKQ01007077">
    <property type="protein sequence ID" value="CDW78416.1"/>
    <property type="molecule type" value="Genomic_DNA"/>
</dbReference>
<keyword evidence="2" id="KW-0547">Nucleotide-binding</keyword>
<dbReference type="Gene3D" id="1.10.510.10">
    <property type="entry name" value="Transferase(Phosphotransferase) domain 1"/>
    <property type="match status" value="1"/>
</dbReference>
<dbReference type="PROSITE" id="PS00109">
    <property type="entry name" value="PROTEIN_KINASE_TYR"/>
    <property type="match status" value="1"/>
</dbReference>
<dbReference type="SMART" id="SM00584">
    <property type="entry name" value="TLDc"/>
    <property type="match status" value="1"/>
</dbReference>
<evidence type="ECO:0000256" key="2">
    <source>
        <dbReference type="ARBA" id="ARBA00022741"/>
    </source>
</evidence>
<dbReference type="GO" id="GO:0005524">
    <property type="term" value="F:ATP binding"/>
    <property type="evidence" value="ECO:0007669"/>
    <property type="project" value="UniProtKB-KW"/>
</dbReference>
<evidence type="ECO:0000256" key="3">
    <source>
        <dbReference type="ARBA" id="ARBA00022777"/>
    </source>
</evidence>
<keyword evidence="5" id="KW-0175">Coiled coil</keyword>